<feature type="compositionally biased region" description="Pro residues" evidence="1">
    <location>
        <begin position="71"/>
        <end position="84"/>
    </location>
</feature>
<accession>A0AAV2CN14</accession>
<dbReference type="AlphaFoldDB" id="A0AAV2CN14"/>
<keyword evidence="3" id="KW-1185">Reference proteome</keyword>
<feature type="region of interest" description="Disordered" evidence="1">
    <location>
        <begin position="1"/>
        <end position="20"/>
    </location>
</feature>
<dbReference type="Proteomes" id="UP001497516">
    <property type="component" value="Chromosome 1"/>
</dbReference>
<feature type="compositionally biased region" description="Polar residues" evidence="1">
    <location>
        <begin position="59"/>
        <end position="69"/>
    </location>
</feature>
<sequence>MTFRCGIIEESPQKNPEPKSILDLLAIAKDERKSSCRELNSRSGSSGGMEEEEDAFGRTGTTTLPRNNSPSLPPRQPATAPPPDSGVEPDPAAASILFPSLRSAP</sequence>
<feature type="region of interest" description="Disordered" evidence="1">
    <location>
        <begin position="32"/>
        <end position="105"/>
    </location>
</feature>
<reference evidence="2 3" key="1">
    <citation type="submission" date="2024-04" db="EMBL/GenBank/DDBJ databases">
        <authorList>
            <person name="Fracassetti M."/>
        </authorList>
    </citation>
    <scope>NUCLEOTIDE SEQUENCE [LARGE SCALE GENOMIC DNA]</scope>
</reference>
<gene>
    <name evidence="2" type="ORF">LTRI10_LOCUS4841</name>
</gene>
<protein>
    <submittedName>
        <fullName evidence="2">Uncharacterized protein</fullName>
    </submittedName>
</protein>
<name>A0AAV2CN14_9ROSI</name>
<evidence type="ECO:0000256" key="1">
    <source>
        <dbReference type="SAM" id="MobiDB-lite"/>
    </source>
</evidence>
<evidence type="ECO:0000313" key="2">
    <source>
        <dbReference type="EMBL" id="CAL1357188.1"/>
    </source>
</evidence>
<dbReference type="EMBL" id="OZ034813">
    <property type="protein sequence ID" value="CAL1357188.1"/>
    <property type="molecule type" value="Genomic_DNA"/>
</dbReference>
<proteinExistence type="predicted"/>
<organism evidence="2 3">
    <name type="scientific">Linum trigynum</name>
    <dbReference type="NCBI Taxonomy" id="586398"/>
    <lineage>
        <taxon>Eukaryota</taxon>
        <taxon>Viridiplantae</taxon>
        <taxon>Streptophyta</taxon>
        <taxon>Embryophyta</taxon>
        <taxon>Tracheophyta</taxon>
        <taxon>Spermatophyta</taxon>
        <taxon>Magnoliopsida</taxon>
        <taxon>eudicotyledons</taxon>
        <taxon>Gunneridae</taxon>
        <taxon>Pentapetalae</taxon>
        <taxon>rosids</taxon>
        <taxon>fabids</taxon>
        <taxon>Malpighiales</taxon>
        <taxon>Linaceae</taxon>
        <taxon>Linum</taxon>
    </lineage>
</organism>
<evidence type="ECO:0000313" key="3">
    <source>
        <dbReference type="Proteomes" id="UP001497516"/>
    </source>
</evidence>